<evidence type="ECO:0000313" key="7">
    <source>
        <dbReference type="Proteomes" id="UP000269352"/>
    </source>
</evidence>
<comment type="similarity">
    <text evidence="4">Belongs to the GART family.</text>
</comment>
<evidence type="ECO:0000256" key="4">
    <source>
        <dbReference type="HAMAP-Rule" id="MF_01930"/>
    </source>
</evidence>
<dbReference type="Gene3D" id="3.40.50.170">
    <property type="entry name" value="Formyl transferase, N-terminal domain"/>
    <property type="match status" value="1"/>
</dbReference>
<organism evidence="6 7">
    <name type="scientific">Termititenax aidoneus</name>
    <dbReference type="NCBI Taxonomy" id="2218524"/>
    <lineage>
        <taxon>Bacteria</taxon>
        <taxon>Bacillati</taxon>
        <taxon>Candidatus Margulisiibacteriota</taxon>
        <taxon>Candidatus Termititenacia</taxon>
        <taxon>Candidatus Termititenacales</taxon>
        <taxon>Candidatus Termititenacaceae</taxon>
        <taxon>Candidatus Termititenax</taxon>
    </lineage>
</organism>
<comment type="caution">
    <text evidence="6">The sequence shown here is derived from an EMBL/GenBank/DDBJ whole genome shotgun (WGS) entry which is preliminary data.</text>
</comment>
<dbReference type="GO" id="GO:0006189">
    <property type="term" value="P:'de novo' IMP biosynthetic process"/>
    <property type="evidence" value="ECO:0007669"/>
    <property type="project" value="UniProtKB-UniRule"/>
</dbReference>
<comment type="caution">
    <text evidence="4">Lacks conserved residue(s) required for the propagation of feature annotation.</text>
</comment>
<reference evidence="6 7" key="1">
    <citation type="journal article" date="2019" name="ISME J.">
        <title>Genome analyses of uncultured TG2/ZB3 bacteria in 'Margulisbacteria' specifically attached to ectosymbiotic spirochetes of protists in the termite gut.</title>
        <authorList>
            <person name="Utami Y.D."/>
            <person name="Kuwahara H."/>
            <person name="Igai K."/>
            <person name="Murakami T."/>
            <person name="Sugaya K."/>
            <person name="Morikawa T."/>
            <person name="Nagura Y."/>
            <person name="Yuki M."/>
            <person name="Deevong P."/>
            <person name="Inoue T."/>
            <person name="Kihara K."/>
            <person name="Lo N."/>
            <person name="Yamada A."/>
            <person name="Ohkuma M."/>
            <person name="Hongoh Y."/>
        </authorList>
    </citation>
    <scope>NUCLEOTIDE SEQUENCE [LARGE SCALE GENOMIC DNA]</scope>
    <source>
        <strain evidence="6">NkOx7-01</strain>
    </source>
</reference>
<dbReference type="InterPro" id="IPR002376">
    <property type="entry name" value="Formyl_transf_N"/>
</dbReference>
<feature type="binding site" evidence="4">
    <location>
        <position position="100"/>
    </location>
    <ligand>
        <name>(6R)-10-formyltetrahydrofolate</name>
        <dbReference type="ChEBI" id="CHEBI:195366"/>
    </ligand>
</feature>
<dbReference type="InterPro" id="IPR036477">
    <property type="entry name" value="Formyl_transf_N_sf"/>
</dbReference>
<dbReference type="PANTHER" id="PTHR43369:SF2">
    <property type="entry name" value="PHOSPHORIBOSYLGLYCINAMIDE FORMYLTRANSFERASE"/>
    <property type="match status" value="1"/>
</dbReference>
<dbReference type="UniPathway" id="UPA00074">
    <property type="reaction ID" value="UER00126"/>
</dbReference>
<sequence length="181" mass="19599">MFNLAVLISGRGSNLQAIQKNIESGILQNMAQIAVVISSKADAAGLTFAREHGLTAVICPAEKDVLAELVKYNIDLICLAGYMRIISPEFVQKYAGKIINIHPTLLPKYPGLHVHEKVLAAGEKESGCTVHYVDTGVDTGKIIAQRKVPVLPGDTPDTLAARVLEQEHILYSEVILSLCQK</sequence>
<dbReference type="AlphaFoldDB" id="A0A388TAH9"/>
<name>A0A388TAH9_TERA1</name>
<dbReference type="CDD" id="cd08645">
    <property type="entry name" value="FMT_core_GART"/>
    <property type="match status" value="1"/>
</dbReference>
<dbReference type="GO" id="GO:0004644">
    <property type="term" value="F:phosphoribosylglycinamide formyltransferase activity"/>
    <property type="evidence" value="ECO:0007669"/>
    <property type="project" value="UniProtKB-UniRule"/>
</dbReference>
<dbReference type="EMBL" id="BGZN01000018">
    <property type="protein sequence ID" value="GBR73722.1"/>
    <property type="molecule type" value="Genomic_DNA"/>
</dbReference>
<keyword evidence="7" id="KW-1185">Reference proteome</keyword>
<evidence type="ECO:0000313" key="6">
    <source>
        <dbReference type="EMBL" id="GBR73722.1"/>
    </source>
</evidence>
<feature type="binding site" evidence="4">
    <location>
        <begin position="83"/>
        <end position="86"/>
    </location>
    <ligand>
        <name>(6R)-10-formyltetrahydrofolate</name>
        <dbReference type="ChEBI" id="CHEBI:195366"/>
    </ligand>
</feature>
<dbReference type="SUPFAM" id="SSF53328">
    <property type="entry name" value="Formyltransferase"/>
    <property type="match status" value="1"/>
</dbReference>
<accession>A0A388TAH9</accession>
<evidence type="ECO:0000256" key="1">
    <source>
        <dbReference type="ARBA" id="ARBA00005054"/>
    </source>
</evidence>
<dbReference type="Proteomes" id="UP000269352">
    <property type="component" value="Unassembled WGS sequence"/>
</dbReference>
<protein>
    <recommendedName>
        <fullName evidence="4">Phosphoribosylglycinamide formyltransferase</fullName>
        <ecNumber evidence="4">2.1.2.2</ecNumber>
    </recommendedName>
    <alternativeName>
        <fullName evidence="4">5'-phosphoribosylglycinamide transformylase</fullName>
    </alternativeName>
    <alternativeName>
        <fullName evidence="4">GAR transformylase</fullName>
        <shortName evidence="4">GART</shortName>
    </alternativeName>
</protein>
<comment type="catalytic activity">
    <reaction evidence="4">
        <text>N(1)-(5-phospho-beta-D-ribosyl)glycinamide + (6R)-10-formyltetrahydrofolate = N(2)-formyl-N(1)-(5-phospho-beta-D-ribosyl)glycinamide + (6S)-5,6,7,8-tetrahydrofolate + H(+)</text>
        <dbReference type="Rhea" id="RHEA:15053"/>
        <dbReference type="ChEBI" id="CHEBI:15378"/>
        <dbReference type="ChEBI" id="CHEBI:57453"/>
        <dbReference type="ChEBI" id="CHEBI:143788"/>
        <dbReference type="ChEBI" id="CHEBI:147286"/>
        <dbReference type="ChEBI" id="CHEBI:195366"/>
        <dbReference type="EC" id="2.1.2.2"/>
    </reaction>
</comment>
<evidence type="ECO:0000256" key="2">
    <source>
        <dbReference type="ARBA" id="ARBA00022679"/>
    </source>
</evidence>
<feature type="active site" description="Proton donor" evidence="4">
    <location>
        <position position="102"/>
    </location>
</feature>
<dbReference type="HAMAP" id="MF_01930">
    <property type="entry name" value="PurN"/>
    <property type="match status" value="1"/>
</dbReference>
<dbReference type="PANTHER" id="PTHR43369">
    <property type="entry name" value="PHOSPHORIBOSYLGLYCINAMIDE FORMYLTRANSFERASE"/>
    <property type="match status" value="1"/>
</dbReference>
<dbReference type="InterPro" id="IPR004607">
    <property type="entry name" value="GART"/>
</dbReference>
<proteinExistence type="inferred from homology"/>
<evidence type="ECO:0000256" key="3">
    <source>
        <dbReference type="ARBA" id="ARBA00022755"/>
    </source>
</evidence>
<feature type="site" description="Raises pKa of active site His" evidence="4">
    <location>
        <position position="138"/>
    </location>
</feature>
<dbReference type="Pfam" id="PF00551">
    <property type="entry name" value="Formyl_trans_N"/>
    <property type="match status" value="1"/>
</dbReference>
<comment type="pathway">
    <text evidence="1 4">Purine metabolism; IMP biosynthesis via de novo pathway; N(2)-formyl-N(1)-(5-phospho-D-ribosyl)glycinamide from N(1)-(5-phospho-D-ribosyl)glycinamide (10-formyl THF route): step 1/1.</text>
</comment>
<evidence type="ECO:0000259" key="5">
    <source>
        <dbReference type="Pfam" id="PF00551"/>
    </source>
</evidence>
<gene>
    <name evidence="4 6" type="primary">purN</name>
    <name evidence="6" type="ORF">NO1_1038</name>
</gene>
<feature type="binding site" evidence="4">
    <location>
        <begin position="12"/>
        <end position="14"/>
    </location>
    <ligand>
        <name>N(1)-(5-phospho-beta-D-ribosyl)glycinamide</name>
        <dbReference type="ChEBI" id="CHEBI:143788"/>
    </ligand>
</feature>
<keyword evidence="2 4" id="KW-0808">Transferase</keyword>
<dbReference type="EC" id="2.1.2.2" evidence="4"/>
<dbReference type="NCBIfam" id="TIGR00639">
    <property type="entry name" value="PurN"/>
    <property type="match status" value="1"/>
</dbReference>
<keyword evidence="3 4" id="KW-0658">Purine biosynthesis</keyword>
<feature type="domain" description="Formyl transferase N-terminal" evidence="5">
    <location>
        <begin position="3"/>
        <end position="175"/>
    </location>
</feature>
<comment type="function">
    <text evidence="4">Catalyzes the transfer of a formyl group from 10-formyltetrahydrofolate to 5-phospho-ribosyl-glycinamide (GAR), producing 5-phospho-ribosyl-N-formylglycinamide (FGAR) and tetrahydrofolate.</text>
</comment>
<dbReference type="GO" id="GO:0005737">
    <property type="term" value="C:cytoplasm"/>
    <property type="evidence" value="ECO:0007669"/>
    <property type="project" value="TreeGrafter"/>
</dbReference>